<evidence type="ECO:0000256" key="8">
    <source>
        <dbReference type="RuleBase" id="RU363032"/>
    </source>
</evidence>
<keyword evidence="6 8" id="KW-1133">Transmembrane helix</keyword>
<dbReference type="PROSITE" id="PS50928">
    <property type="entry name" value="ABC_TM1"/>
    <property type="match status" value="1"/>
</dbReference>
<dbReference type="GO" id="GO:0043190">
    <property type="term" value="C:ATP-binding cassette (ABC) transporter complex"/>
    <property type="evidence" value="ECO:0007669"/>
    <property type="project" value="InterPro"/>
</dbReference>
<dbReference type="PANTHER" id="PTHR30614:SF0">
    <property type="entry name" value="L-CYSTINE TRANSPORT SYSTEM PERMEASE PROTEIN TCYL"/>
    <property type="match status" value="1"/>
</dbReference>
<dbReference type="NCBIfam" id="TIGR03004">
    <property type="entry name" value="ectoine_ehuC"/>
    <property type="match status" value="1"/>
</dbReference>
<feature type="region of interest" description="Disordered" evidence="9">
    <location>
        <begin position="217"/>
        <end position="240"/>
    </location>
</feature>
<keyword evidence="3" id="KW-1003">Cell membrane</keyword>
<name>A0A7W7W0C5_9ACTN</name>
<reference evidence="11 12" key="1">
    <citation type="submission" date="2020-08" db="EMBL/GenBank/DDBJ databases">
        <title>Sequencing the genomes of 1000 actinobacteria strains.</title>
        <authorList>
            <person name="Klenk H.-P."/>
        </authorList>
    </citation>
    <scope>NUCLEOTIDE SEQUENCE [LARGE SCALE GENOMIC DNA]</scope>
    <source>
        <strain evidence="11 12">DSM 102030</strain>
    </source>
</reference>
<dbReference type="Proteomes" id="UP000523007">
    <property type="component" value="Unassembled WGS sequence"/>
</dbReference>
<feature type="transmembrane region" description="Helical" evidence="8">
    <location>
        <begin position="183"/>
        <end position="204"/>
    </location>
</feature>
<protein>
    <submittedName>
        <fullName evidence="11">Polar amino acid transport system permease protein</fullName>
    </submittedName>
</protein>
<dbReference type="InterPro" id="IPR000515">
    <property type="entry name" value="MetI-like"/>
</dbReference>
<feature type="transmembrane region" description="Helical" evidence="8">
    <location>
        <begin position="15"/>
        <end position="39"/>
    </location>
</feature>
<keyword evidence="2 8" id="KW-0813">Transport</keyword>
<feature type="transmembrane region" description="Helical" evidence="8">
    <location>
        <begin position="84"/>
        <end position="101"/>
    </location>
</feature>
<feature type="transmembrane region" description="Helical" evidence="8">
    <location>
        <begin position="51"/>
        <end position="72"/>
    </location>
</feature>
<keyword evidence="5" id="KW-0029">Amino-acid transport</keyword>
<dbReference type="Gene3D" id="1.10.3720.10">
    <property type="entry name" value="MetI-like"/>
    <property type="match status" value="1"/>
</dbReference>
<dbReference type="NCBIfam" id="TIGR01726">
    <property type="entry name" value="HEQRo_perm_3TM"/>
    <property type="match status" value="1"/>
</dbReference>
<evidence type="ECO:0000256" key="5">
    <source>
        <dbReference type="ARBA" id="ARBA00022970"/>
    </source>
</evidence>
<keyword evidence="4 8" id="KW-0812">Transmembrane</keyword>
<dbReference type="InterPro" id="IPR035906">
    <property type="entry name" value="MetI-like_sf"/>
</dbReference>
<comment type="similarity">
    <text evidence="8">Belongs to the binding-protein-dependent transport system permease family.</text>
</comment>
<evidence type="ECO:0000256" key="6">
    <source>
        <dbReference type="ARBA" id="ARBA00022989"/>
    </source>
</evidence>
<dbReference type="PANTHER" id="PTHR30614">
    <property type="entry name" value="MEMBRANE COMPONENT OF AMINO ACID ABC TRANSPORTER"/>
    <property type="match status" value="1"/>
</dbReference>
<dbReference type="InterPro" id="IPR014342">
    <property type="entry name" value="Ectoine_EhuC"/>
</dbReference>
<accession>A0A7W7W0C5</accession>
<dbReference type="Pfam" id="PF00528">
    <property type="entry name" value="BPD_transp_1"/>
    <property type="match status" value="1"/>
</dbReference>
<comment type="caution">
    <text evidence="11">The sequence shown here is derived from an EMBL/GenBank/DDBJ whole genome shotgun (WGS) entry which is preliminary data.</text>
</comment>
<evidence type="ECO:0000256" key="1">
    <source>
        <dbReference type="ARBA" id="ARBA00004651"/>
    </source>
</evidence>
<evidence type="ECO:0000313" key="12">
    <source>
        <dbReference type="Proteomes" id="UP000523007"/>
    </source>
</evidence>
<feature type="domain" description="ABC transmembrane type-1" evidence="10">
    <location>
        <begin position="15"/>
        <end position="196"/>
    </location>
</feature>
<dbReference type="AlphaFoldDB" id="A0A7W7W0C5"/>
<evidence type="ECO:0000256" key="4">
    <source>
        <dbReference type="ARBA" id="ARBA00022692"/>
    </source>
</evidence>
<dbReference type="EMBL" id="JACHJT010000001">
    <property type="protein sequence ID" value="MBB4929476.1"/>
    <property type="molecule type" value="Genomic_DNA"/>
</dbReference>
<gene>
    <name evidence="11" type="ORF">F4561_000296</name>
</gene>
<evidence type="ECO:0000256" key="2">
    <source>
        <dbReference type="ARBA" id="ARBA00022448"/>
    </source>
</evidence>
<keyword evidence="7 8" id="KW-0472">Membrane</keyword>
<dbReference type="SUPFAM" id="SSF161098">
    <property type="entry name" value="MetI-like"/>
    <property type="match status" value="1"/>
</dbReference>
<keyword evidence="12" id="KW-1185">Reference proteome</keyword>
<evidence type="ECO:0000313" key="11">
    <source>
        <dbReference type="EMBL" id="MBB4929476.1"/>
    </source>
</evidence>
<organism evidence="11 12">
    <name type="scientific">Lipingzhangella halophila</name>
    <dbReference type="NCBI Taxonomy" id="1783352"/>
    <lineage>
        <taxon>Bacteria</taxon>
        <taxon>Bacillati</taxon>
        <taxon>Actinomycetota</taxon>
        <taxon>Actinomycetes</taxon>
        <taxon>Streptosporangiales</taxon>
        <taxon>Nocardiopsidaceae</taxon>
        <taxon>Lipingzhangella</taxon>
    </lineage>
</organism>
<evidence type="ECO:0000259" key="10">
    <source>
        <dbReference type="PROSITE" id="PS50928"/>
    </source>
</evidence>
<evidence type="ECO:0000256" key="7">
    <source>
        <dbReference type="ARBA" id="ARBA00023136"/>
    </source>
</evidence>
<dbReference type="InterPro" id="IPR010065">
    <property type="entry name" value="AA_ABC_transptr_permease_3TM"/>
</dbReference>
<evidence type="ECO:0000256" key="9">
    <source>
        <dbReference type="SAM" id="MobiDB-lite"/>
    </source>
</evidence>
<dbReference type="GO" id="GO:0022857">
    <property type="term" value="F:transmembrane transporter activity"/>
    <property type="evidence" value="ECO:0007669"/>
    <property type="project" value="InterPro"/>
</dbReference>
<dbReference type="InterPro" id="IPR043429">
    <property type="entry name" value="ArtM/GltK/GlnP/TcyL/YhdX-like"/>
</dbReference>
<sequence length="240" mass="26091">MAFFTDSLPIYLNGAWYTLMITVGGCALAFVLSMVVGIIGSMRSALARVVATVYVEVFRGVAALVLMFWLFYAMPLLIGYRMEPVLAAILALGLNVGAYGAENVRGAIKAVPRGQYEATIALNFEPVQRMRLVILPQAWAQMLPTFGNLIIELMKGSAVVSLISVSDLTFVAQQMRTFTGQTVLAFLGALVMYFILAQVFQFLMRLAERRANRRLGRVPDKPVRKKAASAAAGSARGGEA</sequence>
<evidence type="ECO:0000256" key="3">
    <source>
        <dbReference type="ARBA" id="ARBA00022475"/>
    </source>
</evidence>
<dbReference type="GO" id="GO:0006865">
    <property type="term" value="P:amino acid transport"/>
    <property type="evidence" value="ECO:0007669"/>
    <property type="project" value="UniProtKB-KW"/>
</dbReference>
<dbReference type="CDD" id="cd06261">
    <property type="entry name" value="TM_PBP2"/>
    <property type="match status" value="1"/>
</dbReference>
<comment type="subcellular location">
    <subcellularLocation>
        <location evidence="1 8">Cell membrane</location>
        <topology evidence="1 8">Multi-pass membrane protein</topology>
    </subcellularLocation>
</comment>
<proteinExistence type="inferred from homology"/>
<dbReference type="RefSeq" id="WP_184573984.1">
    <property type="nucleotide sequence ID" value="NZ_JACHJT010000001.1"/>
</dbReference>